<feature type="domain" description="DUF1659" evidence="1">
    <location>
        <begin position="4"/>
        <end position="71"/>
    </location>
</feature>
<name>A0ABZ0RRZ0_9BACI</name>
<dbReference type="Proteomes" id="UP001322664">
    <property type="component" value="Chromosome"/>
</dbReference>
<evidence type="ECO:0000313" key="3">
    <source>
        <dbReference type="Proteomes" id="UP001322664"/>
    </source>
</evidence>
<sequence length="72" mass="7838">MAAYEFEQATMTLQFEVGRSAEGKKLYKTASYRNIEAAATPAQLAAVASALASLTVYPLAAITRLDKQRIQQ</sequence>
<dbReference type="InterPro" id="IPR012454">
    <property type="entry name" value="DUF1659"/>
</dbReference>
<evidence type="ECO:0000313" key="2">
    <source>
        <dbReference type="EMBL" id="WPK10993.1"/>
    </source>
</evidence>
<dbReference type="RefSeq" id="WP_319836099.1">
    <property type="nucleotide sequence ID" value="NZ_CP137624.1"/>
</dbReference>
<reference evidence="2 3" key="1">
    <citation type="submission" date="2023-09" db="EMBL/GenBank/DDBJ databases">
        <authorList>
            <person name="Page C.A."/>
            <person name="Perez-Diaz I.M."/>
        </authorList>
    </citation>
    <scope>NUCLEOTIDE SEQUENCE [LARGE SCALE GENOMIC DNA]</scope>
    <source>
        <strain evidence="2 3">Ll15</strain>
    </source>
</reference>
<gene>
    <name evidence="2" type="ORF">R6U77_14005</name>
</gene>
<dbReference type="EMBL" id="CP137624">
    <property type="protein sequence ID" value="WPK10993.1"/>
    <property type="molecule type" value="Genomic_DNA"/>
</dbReference>
<organism evidence="2 3">
    <name type="scientific">Lysinibacillus louembei</name>
    <dbReference type="NCBI Taxonomy" id="1470088"/>
    <lineage>
        <taxon>Bacteria</taxon>
        <taxon>Bacillati</taxon>
        <taxon>Bacillota</taxon>
        <taxon>Bacilli</taxon>
        <taxon>Bacillales</taxon>
        <taxon>Bacillaceae</taxon>
        <taxon>Lysinibacillus</taxon>
    </lineage>
</organism>
<evidence type="ECO:0000259" key="1">
    <source>
        <dbReference type="Pfam" id="PF07872"/>
    </source>
</evidence>
<accession>A0ABZ0RRZ0</accession>
<dbReference type="Pfam" id="PF07872">
    <property type="entry name" value="DUF1659"/>
    <property type="match status" value="1"/>
</dbReference>
<keyword evidence="3" id="KW-1185">Reference proteome</keyword>
<proteinExistence type="predicted"/>
<protein>
    <submittedName>
        <fullName evidence="2">DUF1659 domain-containing protein</fullName>
    </submittedName>
</protein>